<dbReference type="InterPro" id="IPR035901">
    <property type="entry name" value="GIY-YIG_endonuc_sf"/>
</dbReference>
<sequence>MMIEGIIYKATNTLNGEVYIGATTQNIEERIQDHYQKSSSGSNIKFHKAINTYGPETFNWEQIDTATTQDELAQKEILHIKVENSYINGYNADKGGGFKKTIYKYNLDGTLNSTFDNLTDSGNSINVKKQSISRACWSVNQTAGGYMWSYEYKEPFTLNNDSRKKAVQQFSLKGNLLNTYVSASEASRITGISKSCITKCCRGERKQSGGYIWLYVGPREKN</sequence>
<name>A0ABW5YKX0_9FLAO</name>
<organism evidence="2 3">
    <name type="scientific">Flavobacterium chuncheonense</name>
    <dbReference type="NCBI Taxonomy" id="2026653"/>
    <lineage>
        <taxon>Bacteria</taxon>
        <taxon>Pseudomonadati</taxon>
        <taxon>Bacteroidota</taxon>
        <taxon>Flavobacteriia</taxon>
        <taxon>Flavobacteriales</taxon>
        <taxon>Flavobacteriaceae</taxon>
        <taxon>Flavobacterium</taxon>
    </lineage>
</organism>
<dbReference type="Pfam" id="PF01541">
    <property type="entry name" value="GIY-YIG"/>
    <property type="match status" value="1"/>
</dbReference>
<dbReference type="InterPro" id="IPR036388">
    <property type="entry name" value="WH-like_DNA-bd_sf"/>
</dbReference>
<dbReference type="Gene3D" id="3.40.1440.10">
    <property type="entry name" value="GIY-YIG endonuclease"/>
    <property type="match status" value="1"/>
</dbReference>
<dbReference type="SUPFAM" id="SSF64496">
    <property type="entry name" value="DNA-binding domain of intron-encoded endonucleases"/>
    <property type="match status" value="1"/>
</dbReference>
<evidence type="ECO:0000313" key="3">
    <source>
        <dbReference type="Proteomes" id="UP001597534"/>
    </source>
</evidence>
<dbReference type="RefSeq" id="WP_379811312.1">
    <property type="nucleotide sequence ID" value="NZ_JBHUPC010000012.1"/>
</dbReference>
<evidence type="ECO:0000313" key="2">
    <source>
        <dbReference type="EMBL" id="MFD2891711.1"/>
    </source>
</evidence>
<dbReference type="Gene3D" id="1.10.10.10">
    <property type="entry name" value="Winged helix-like DNA-binding domain superfamily/Winged helix DNA-binding domain"/>
    <property type="match status" value="2"/>
</dbReference>
<dbReference type="GO" id="GO:0003677">
    <property type="term" value="F:DNA binding"/>
    <property type="evidence" value="ECO:0007669"/>
    <property type="project" value="UniProtKB-KW"/>
</dbReference>
<evidence type="ECO:0000259" key="1">
    <source>
        <dbReference type="PROSITE" id="PS50164"/>
    </source>
</evidence>
<feature type="domain" description="GIY-YIG" evidence="1">
    <location>
        <begin position="3"/>
        <end position="92"/>
    </location>
</feature>
<dbReference type="PROSITE" id="PS50164">
    <property type="entry name" value="GIY_YIG"/>
    <property type="match status" value="1"/>
</dbReference>
<accession>A0ABW5YKX0</accession>
<dbReference type="Pfam" id="PF07453">
    <property type="entry name" value="NUMOD1"/>
    <property type="match status" value="2"/>
</dbReference>
<dbReference type="SUPFAM" id="SSF82771">
    <property type="entry name" value="GIY-YIG endonuclease"/>
    <property type="match status" value="1"/>
</dbReference>
<keyword evidence="3" id="KW-1185">Reference proteome</keyword>
<proteinExistence type="predicted"/>
<dbReference type="CDD" id="cd10443">
    <property type="entry name" value="GIY-YIG_HE_Tlr8p_PBC-V_like"/>
    <property type="match status" value="1"/>
</dbReference>
<dbReference type="InterPro" id="IPR003647">
    <property type="entry name" value="Intron_nuc_1_rpt"/>
</dbReference>
<gene>
    <name evidence="2" type="ORF">ACFS5J_06770</name>
</gene>
<keyword evidence="2" id="KW-0238">DNA-binding</keyword>
<reference evidence="3" key="1">
    <citation type="journal article" date="2019" name="Int. J. Syst. Evol. Microbiol.">
        <title>The Global Catalogue of Microorganisms (GCM) 10K type strain sequencing project: providing services to taxonomists for standard genome sequencing and annotation.</title>
        <authorList>
            <consortium name="The Broad Institute Genomics Platform"/>
            <consortium name="The Broad Institute Genome Sequencing Center for Infectious Disease"/>
            <person name="Wu L."/>
            <person name="Ma J."/>
        </authorList>
    </citation>
    <scope>NUCLEOTIDE SEQUENCE [LARGE SCALE GENOMIC DNA]</scope>
    <source>
        <strain evidence="3">KCTC 22671</strain>
    </source>
</reference>
<dbReference type="InterPro" id="IPR006350">
    <property type="entry name" value="Intron_endoG1"/>
</dbReference>
<dbReference type="Proteomes" id="UP001597534">
    <property type="component" value="Unassembled WGS sequence"/>
</dbReference>
<dbReference type="EMBL" id="JBHUPC010000012">
    <property type="protein sequence ID" value="MFD2891711.1"/>
    <property type="molecule type" value="Genomic_DNA"/>
</dbReference>
<comment type="caution">
    <text evidence="2">The sequence shown here is derived from an EMBL/GenBank/DDBJ whole genome shotgun (WGS) entry which is preliminary data.</text>
</comment>
<protein>
    <submittedName>
        <fullName evidence="2">NUMOD1 domain-containing DNA-binding protein</fullName>
    </submittedName>
</protein>
<dbReference type="SMART" id="SM00497">
    <property type="entry name" value="IENR1"/>
    <property type="match status" value="2"/>
</dbReference>
<dbReference type="InterPro" id="IPR000305">
    <property type="entry name" value="GIY-YIG_endonuc"/>
</dbReference>
<dbReference type="SMART" id="SM00465">
    <property type="entry name" value="GIYc"/>
    <property type="match status" value="1"/>
</dbReference>
<dbReference type="NCBIfam" id="TIGR01453">
    <property type="entry name" value="grpIintron_endo"/>
    <property type="match status" value="1"/>
</dbReference>
<dbReference type="InterPro" id="IPR010896">
    <property type="entry name" value="NUMOD1"/>
</dbReference>